<gene>
    <name evidence="1" type="ORF">ARMGADRAFT_1086325</name>
</gene>
<name>A0A2H3CZA8_ARMGA</name>
<evidence type="ECO:0000313" key="1">
    <source>
        <dbReference type="EMBL" id="PBK86834.1"/>
    </source>
</evidence>
<evidence type="ECO:0000313" key="2">
    <source>
        <dbReference type="Proteomes" id="UP000217790"/>
    </source>
</evidence>
<proteinExistence type="predicted"/>
<organism evidence="1 2">
    <name type="scientific">Armillaria gallica</name>
    <name type="common">Bulbous honey fungus</name>
    <name type="synonym">Armillaria bulbosa</name>
    <dbReference type="NCBI Taxonomy" id="47427"/>
    <lineage>
        <taxon>Eukaryota</taxon>
        <taxon>Fungi</taxon>
        <taxon>Dikarya</taxon>
        <taxon>Basidiomycota</taxon>
        <taxon>Agaricomycotina</taxon>
        <taxon>Agaricomycetes</taxon>
        <taxon>Agaricomycetidae</taxon>
        <taxon>Agaricales</taxon>
        <taxon>Marasmiineae</taxon>
        <taxon>Physalacriaceae</taxon>
        <taxon>Armillaria</taxon>
    </lineage>
</organism>
<accession>A0A2H3CZA8</accession>
<reference evidence="2" key="1">
    <citation type="journal article" date="2017" name="Nat. Ecol. Evol.">
        <title>Genome expansion and lineage-specific genetic innovations in the forest pathogenic fungi Armillaria.</title>
        <authorList>
            <person name="Sipos G."/>
            <person name="Prasanna A.N."/>
            <person name="Walter M.C."/>
            <person name="O'Connor E."/>
            <person name="Balint B."/>
            <person name="Krizsan K."/>
            <person name="Kiss B."/>
            <person name="Hess J."/>
            <person name="Varga T."/>
            <person name="Slot J."/>
            <person name="Riley R."/>
            <person name="Boka B."/>
            <person name="Rigling D."/>
            <person name="Barry K."/>
            <person name="Lee J."/>
            <person name="Mihaltcheva S."/>
            <person name="LaButti K."/>
            <person name="Lipzen A."/>
            <person name="Waldron R."/>
            <person name="Moloney N.M."/>
            <person name="Sperisen C."/>
            <person name="Kredics L."/>
            <person name="Vagvoelgyi C."/>
            <person name="Patrignani A."/>
            <person name="Fitzpatrick D."/>
            <person name="Nagy I."/>
            <person name="Doyle S."/>
            <person name="Anderson J.B."/>
            <person name="Grigoriev I.V."/>
            <person name="Gueldener U."/>
            <person name="Muensterkoetter M."/>
            <person name="Nagy L.G."/>
        </authorList>
    </citation>
    <scope>NUCLEOTIDE SEQUENCE [LARGE SCALE GENOMIC DNA]</scope>
    <source>
        <strain evidence="2">Ar21-2</strain>
    </source>
</reference>
<sequence length="213" mass="24151">MQHAQLCDEQPLGSDPFHAIANLSLNLWDQDYAKTMDASEMRECSKWSWALGKTFTIQSIPELRAFFFSQALSFLLITGRHIGILEEGIILPAAPTPVILCPVACHPLYQEQDHYGGDVFKADVIPTVYQCHREEQGVVFRAYEPHLVMWTPVMSVDLLIPTVFSCSVFNHFSYFLSSANNVCLKGMIHIKQRGLHVIFIFSNGIMKMAWSLK</sequence>
<dbReference type="EMBL" id="KZ293682">
    <property type="protein sequence ID" value="PBK86834.1"/>
    <property type="molecule type" value="Genomic_DNA"/>
</dbReference>
<dbReference type="AlphaFoldDB" id="A0A2H3CZA8"/>
<dbReference type="Proteomes" id="UP000217790">
    <property type="component" value="Unassembled WGS sequence"/>
</dbReference>
<protein>
    <submittedName>
        <fullName evidence="1">Uncharacterized protein</fullName>
    </submittedName>
</protein>
<keyword evidence="2" id="KW-1185">Reference proteome</keyword>
<dbReference type="InParanoid" id="A0A2H3CZA8"/>